<dbReference type="SUPFAM" id="SSF158634">
    <property type="entry name" value="RPA2825-like"/>
    <property type="match status" value="1"/>
</dbReference>
<dbReference type="InterPro" id="IPR022016">
    <property type="entry name" value="DUF3597"/>
</dbReference>
<dbReference type="Pfam" id="PF12200">
    <property type="entry name" value="DUF3597"/>
    <property type="match status" value="1"/>
</dbReference>
<accession>A0A6M1LIR8</accession>
<organism evidence="3 4">
    <name type="scientific">Falsiroseomonas algicola</name>
    <dbReference type="NCBI Taxonomy" id="2716930"/>
    <lineage>
        <taxon>Bacteria</taxon>
        <taxon>Pseudomonadati</taxon>
        <taxon>Pseudomonadota</taxon>
        <taxon>Alphaproteobacteria</taxon>
        <taxon>Acetobacterales</taxon>
        <taxon>Roseomonadaceae</taxon>
        <taxon>Falsiroseomonas</taxon>
    </lineage>
</organism>
<evidence type="ECO:0000313" key="4">
    <source>
        <dbReference type="Proteomes" id="UP000475385"/>
    </source>
</evidence>
<name>A0A6M1LIR8_9PROT</name>
<reference evidence="3 4" key="2">
    <citation type="submission" date="2020-03" db="EMBL/GenBank/DDBJ databases">
        <title>Roseomonas stagni sp. nov., isolated from pond water in Japan.</title>
        <authorList>
            <person name="Furuhata K."/>
            <person name="Miyamoto H."/>
            <person name="Goto K."/>
        </authorList>
    </citation>
    <scope>NUCLEOTIDE SEQUENCE [LARGE SCALE GENOMIC DNA]</scope>
    <source>
        <strain evidence="3 4">PeD5</strain>
    </source>
</reference>
<dbReference type="AlphaFoldDB" id="A0A6M1LIR8"/>
<dbReference type="RefSeq" id="WP_164693942.1">
    <property type="nucleotide sequence ID" value="NZ_JAAIKB010000002.1"/>
</dbReference>
<evidence type="ECO:0000259" key="2">
    <source>
        <dbReference type="Pfam" id="PF12200"/>
    </source>
</evidence>
<feature type="domain" description="DUF3597" evidence="2">
    <location>
        <begin position="3"/>
        <end position="157"/>
    </location>
</feature>
<reference evidence="3 4" key="1">
    <citation type="submission" date="2020-02" db="EMBL/GenBank/DDBJ databases">
        <authorList>
            <person name="Kim H.M."/>
            <person name="Jeon C.O."/>
        </authorList>
    </citation>
    <scope>NUCLEOTIDE SEQUENCE [LARGE SCALE GENOMIC DNA]</scope>
    <source>
        <strain evidence="3 4">PeD5</strain>
    </source>
</reference>
<evidence type="ECO:0000256" key="1">
    <source>
        <dbReference type="SAM" id="MobiDB-lite"/>
    </source>
</evidence>
<evidence type="ECO:0000313" key="3">
    <source>
        <dbReference type="EMBL" id="NGM20077.1"/>
    </source>
</evidence>
<gene>
    <name evidence="3" type="ORF">G3576_08635</name>
</gene>
<comment type="caution">
    <text evidence="3">The sequence shown here is derived from an EMBL/GenBank/DDBJ whole genome shotgun (WGS) entry which is preliminary data.</text>
</comment>
<dbReference type="Proteomes" id="UP000475385">
    <property type="component" value="Unassembled WGS sequence"/>
</dbReference>
<keyword evidence="4" id="KW-1185">Reference proteome</keyword>
<proteinExistence type="predicted"/>
<feature type="compositionally biased region" description="Low complexity" evidence="1">
    <location>
        <begin position="44"/>
        <end position="62"/>
    </location>
</feature>
<protein>
    <submittedName>
        <fullName evidence="3">DUF3597 domain-containing protein</fullName>
    </submittedName>
</protein>
<sequence>MSIFGDIVSRVFRGSTLGPKPAEARPASEQGSMPAAEPAHEARSAPSPAAMPGTAGMPGAAMPTPPMPGGGAPGAGAPVDVEAVLTGLEAQAGQTLNWRSSIVDLMKLLDIDSSLTSRKELARELGYGGALDGSAEINIWLHRAVMRQLAENGGRVPDSLRD</sequence>
<feature type="region of interest" description="Disordered" evidence="1">
    <location>
        <begin position="14"/>
        <end position="75"/>
    </location>
</feature>
<dbReference type="EMBL" id="JAAIKB010000002">
    <property type="protein sequence ID" value="NGM20077.1"/>
    <property type="molecule type" value="Genomic_DNA"/>
</dbReference>